<dbReference type="PANTHER" id="PTHR30432">
    <property type="entry name" value="TRANSCRIPTIONAL REGULATOR MODE"/>
    <property type="match status" value="1"/>
</dbReference>
<comment type="caution">
    <text evidence="1">The sequence shown here is derived from an EMBL/GenBank/DDBJ whole genome shotgun (WGS) entry which is preliminary data.</text>
</comment>
<dbReference type="Proteomes" id="UP000277424">
    <property type="component" value="Unassembled WGS sequence"/>
</dbReference>
<dbReference type="InterPro" id="IPR036390">
    <property type="entry name" value="WH_DNA-bd_sf"/>
</dbReference>
<reference evidence="1 2" key="1">
    <citation type="submission" date="2018-10" db="EMBL/GenBank/DDBJ databases">
        <title>Comparative analysis of microorganisms from saline springs in Andes Mountain Range, Colombia.</title>
        <authorList>
            <person name="Rubin E."/>
        </authorList>
    </citation>
    <scope>NUCLEOTIDE SEQUENCE [LARGE SCALE GENOMIC DNA]</scope>
    <source>
        <strain evidence="1 2">USBA 36</strain>
    </source>
</reference>
<dbReference type="RefSeq" id="WP_121221130.1">
    <property type="nucleotide sequence ID" value="NZ_RBIG01000003.1"/>
</dbReference>
<dbReference type="OrthoDB" id="9800709at2"/>
<protein>
    <submittedName>
        <fullName evidence="1">Molybdate transport system regulatory protein</fullName>
    </submittedName>
</protein>
<dbReference type="PANTHER" id="PTHR30432:SF1">
    <property type="entry name" value="DNA-BINDING TRANSCRIPTIONAL DUAL REGULATOR MODE"/>
    <property type="match status" value="1"/>
</dbReference>
<proteinExistence type="predicted"/>
<dbReference type="Gene3D" id="1.10.10.10">
    <property type="entry name" value="Winged helix-like DNA-binding domain superfamily/Winged helix DNA-binding domain"/>
    <property type="match status" value="1"/>
</dbReference>
<gene>
    <name evidence="1" type="ORF">BCL74_2947</name>
</gene>
<dbReference type="InterPro" id="IPR036388">
    <property type="entry name" value="WH-like_DNA-bd_sf"/>
</dbReference>
<organism evidence="1 2">
    <name type="scientific">Oceanibaculum indicum</name>
    <dbReference type="NCBI Taxonomy" id="526216"/>
    <lineage>
        <taxon>Bacteria</taxon>
        <taxon>Pseudomonadati</taxon>
        <taxon>Pseudomonadota</taxon>
        <taxon>Alphaproteobacteria</taxon>
        <taxon>Rhodospirillales</taxon>
        <taxon>Oceanibaculaceae</taxon>
        <taxon>Oceanibaculum</taxon>
    </lineage>
</organism>
<evidence type="ECO:0000313" key="2">
    <source>
        <dbReference type="Proteomes" id="UP000277424"/>
    </source>
</evidence>
<dbReference type="SUPFAM" id="SSF46785">
    <property type="entry name" value="Winged helix' DNA-binding domain"/>
    <property type="match status" value="1"/>
</dbReference>
<dbReference type="AlphaFoldDB" id="A0A420WBT6"/>
<sequence length="140" mass="14765">MKAVGVTRQPPQRRGGDSETRLTIRVDFGAHGALGPGKIRLMELIGEKGSITAAGRAMKMSYRRAWLLVDTLNRMFREPLIETQHGGSGGGGAVLTPLGQRVVALYRGIEAGASTTASASLGELEDALSNELASESDISD</sequence>
<name>A0A420WBT6_9PROT</name>
<accession>A0A420WBT6</accession>
<evidence type="ECO:0000313" key="1">
    <source>
        <dbReference type="EMBL" id="RKQ68467.1"/>
    </source>
</evidence>
<dbReference type="InterPro" id="IPR051815">
    <property type="entry name" value="Molybdate_resp_trans_reg"/>
</dbReference>
<dbReference type="EMBL" id="RBIG01000003">
    <property type="protein sequence ID" value="RKQ68467.1"/>
    <property type="molecule type" value="Genomic_DNA"/>
</dbReference>